<reference evidence="1" key="1">
    <citation type="submission" date="2023-06" db="EMBL/GenBank/DDBJ databases">
        <title>Cytophagales bacterium Strain LB-30, isolated from soil.</title>
        <authorList>
            <person name="Liu B."/>
        </authorList>
    </citation>
    <scope>NUCLEOTIDE SEQUENCE</scope>
    <source>
        <strain evidence="1">LB-30</strain>
    </source>
</reference>
<dbReference type="RefSeq" id="WP_320002578.1">
    <property type="nucleotide sequence ID" value="NZ_JAUHJS010000001.1"/>
</dbReference>
<proteinExistence type="predicted"/>
<comment type="caution">
    <text evidence="1">The sequence shown here is derived from an EMBL/GenBank/DDBJ whole genome shotgun (WGS) entry which is preliminary data.</text>
</comment>
<protein>
    <submittedName>
        <fullName evidence="1">Uncharacterized protein</fullName>
    </submittedName>
</protein>
<organism evidence="1 2">
    <name type="scientific">Shiella aurantiaca</name>
    <dbReference type="NCBI Taxonomy" id="3058365"/>
    <lineage>
        <taxon>Bacteria</taxon>
        <taxon>Pseudomonadati</taxon>
        <taxon>Bacteroidota</taxon>
        <taxon>Cytophagia</taxon>
        <taxon>Cytophagales</taxon>
        <taxon>Shiellaceae</taxon>
        <taxon>Shiella</taxon>
    </lineage>
</organism>
<dbReference type="EMBL" id="JAUHJS010000001">
    <property type="protein sequence ID" value="MDN4164051.1"/>
    <property type="molecule type" value="Genomic_DNA"/>
</dbReference>
<evidence type="ECO:0000313" key="2">
    <source>
        <dbReference type="Proteomes" id="UP001168552"/>
    </source>
</evidence>
<sequence>MKIPVIKHLVETRSTEALRSVENALLEEQELPFEVEGTDEGEKLTHALAAIWILEYMEATQKDFKEALRDYTKKVRESIS</sequence>
<dbReference type="InterPro" id="IPR053810">
    <property type="entry name" value="DUF6952"/>
</dbReference>
<evidence type="ECO:0000313" key="1">
    <source>
        <dbReference type="EMBL" id="MDN4164051.1"/>
    </source>
</evidence>
<name>A0ABT8F1E0_9BACT</name>
<gene>
    <name evidence="1" type="ORF">QWY31_00990</name>
</gene>
<accession>A0ABT8F1E0</accession>
<dbReference type="Proteomes" id="UP001168552">
    <property type="component" value="Unassembled WGS sequence"/>
</dbReference>
<dbReference type="Pfam" id="PF22264">
    <property type="entry name" value="DUF6952"/>
    <property type="match status" value="1"/>
</dbReference>
<keyword evidence="2" id="KW-1185">Reference proteome</keyword>